<name>A0A804QYX7_MAIZE</name>
<organism evidence="12 13">
    <name type="scientific">Zea mays</name>
    <name type="common">Maize</name>
    <dbReference type="NCBI Taxonomy" id="4577"/>
    <lineage>
        <taxon>Eukaryota</taxon>
        <taxon>Viridiplantae</taxon>
        <taxon>Streptophyta</taxon>
        <taxon>Embryophyta</taxon>
        <taxon>Tracheophyta</taxon>
        <taxon>Spermatophyta</taxon>
        <taxon>Magnoliopsida</taxon>
        <taxon>Liliopsida</taxon>
        <taxon>Poales</taxon>
        <taxon>Poaceae</taxon>
        <taxon>PACMAD clade</taxon>
        <taxon>Panicoideae</taxon>
        <taxon>Andropogonodae</taxon>
        <taxon>Andropogoneae</taxon>
        <taxon>Tripsacinae</taxon>
        <taxon>Zea</taxon>
    </lineage>
</organism>
<dbReference type="Gene3D" id="4.10.1100.10">
    <property type="entry name" value="Transcription factor, SBP-box domain"/>
    <property type="match status" value="1"/>
</dbReference>
<reference evidence="12" key="3">
    <citation type="submission" date="2021-05" db="UniProtKB">
        <authorList>
            <consortium name="EnsemblPlants"/>
        </authorList>
    </citation>
    <scope>IDENTIFICATION</scope>
    <source>
        <strain evidence="12">cv. B73</strain>
    </source>
</reference>
<feature type="region of interest" description="Disordered" evidence="10">
    <location>
        <begin position="146"/>
        <end position="241"/>
    </location>
</feature>
<reference evidence="12" key="2">
    <citation type="submission" date="2019-07" db="EMBL/GenBank/DDBJ databases">
        <authorList>
            <person name="Seetharam A."/>
            <person name="Woodhouse M."/>
            <person name="Cannon E."/>
        </authorList>
    </citation>
    <scope>NUCLEOTIDE SEQUENCE [LARGE SCALE GENOMIC DNA]</scope>
    <source>
        <strain evidence="12">cv. B73</strain>
    </source>
</reference>
<evidence type="ECO:0000256" key="3">
    <source>
        <dbReference type="ARBA" id="ARBA00022771"/>
    </source>
</evidence>
<evidence type="ECO:0000256" key="2">
    <source>
        <dbReference type="ARBA" id="ARBA00022723"/>
    </source>
</evidence>
<dbReference type="SUPFAM" id="SSF103612">
    <property type="entry name" value="SBT domain"/>
    <property type="match status" value="1"/>
</dbReference>
<sequence length="389" mass="43538">MDWDAKMLPAWDLGTVVVPIGGGGGALDLKLGAPTSSRAAVATAAPTLPSANPPPPPPPPSSSAPPKRPRPGHAQQAAPACSVQGCDADLSQCRDYHRRHKVCVAHSKAPFVTVAGQQQRFCQQCSRFHLLEEFDEVKRSCRKRLDGHNRRRRKPQPDPLSPAGLFGDHHHGKRSDKVHIVPTPLHHIHRKARMGGGRQDGDRRVPRPVLPCRPPQRRRRRRPLPRQGPEAPPIPDQPQQWMPAIHRHHDGFLREQQQAQQRQLCSLSSVRQPDTSTGTDGHDPYRAAPRRHGIAVRQAPWRRRRRRLPRRDVVHEGGRQPAGFQSDNVLTRSCHCSCNTAAPAVPPWLLLPCERWRAGQQQPRWRRHSGPPLLVVVDARLSDEDHVLG</sequence>
<feature type="compositionally biased region" description="Polar residues" evidence="10">
    <location>
        <begin position="264"/>
        <end position="279"/>
    </location>
</feature>
<evidence type="ECO:0000256" key="1">
    <source>
        <dbReference type="ARBA" id="ARBA00004123"/>
    </source>
</evidence>
<protein>
    <submittedName>
        <fullName evidence="12">SBP-transcription factor 18</fullName>
    </submittedName>
</protein>
<dbReference type="InParanoid" id="A0A804QYX7"/>
<dbReference type="GO" id="GO:0000976">
    <property type="term" value="F:transcription cis-regulatory region binding"/>
    <property type="evidence" value="ECO:0000318"/>
    <property type="project" value="GO_Central"/>
</dbReference>
<keyword evidence="6" id="KW-0238">DNA-binding</keyword>
<proteinExistence type="predicted"/>
<dbReference type="GO" id="GO:0008270">
    <property type="term" value="F:zinc ion binding"/>
    <property type="evidence" value="ECO:0007669"/>
    <property type="project" value="UniProtKB-KW"/>
</dbReference>
<dbReference type="InterPro" id="IPR036893">
    <property type="entry name" value="SBP_sf"/>
</dbReference>
<keyword evidence="3 9" id="KW-0863">Zinc-finger</keyword>
<dbReference type="FunFam" id="4.10.1100.10:FF:000001">
    <property type="entry name" value="Squamosa promoter-binding-like protein 14"/>
    <property type="match status" value="1"/>
</dbReference>
<accession>A0A804QYX7</accession>
<evidence type="ECO:0000256" key="9">
    <source>
        <dbReference type="PROSITE-ProRule" id="PRU00470"/>
    </source>
</evidence>
<dbReference type="Gramene" id="Zm00001eb364360_T001">
    <property type="protein sequence ID" value="Zm00001eb364360_P001"/>
    <property type="gene ID" value="Zm00001eb364360"/>
</dbReference>
<evidence type="ECO:0000256" key="5">
    <source>
        <dbReference type="ARBA" id="ARBA00023015"/>
    </source>
</evidence>
<keyword evidence="5" id="KW-0805">Transcription regulation</keyword>
<comment type="subcellular location">
    <subcellularLocation>
        <location evidence="1">Nucleus</location>
    </subcellularLocation>
</comment>
<evidence type="ECO:0000259" key="11">
    <source>
        <dbReference type="PROSITE" id="PS51141"/>
    </source>
</evidence>
<dbReference type="GO" id="GO:0001216">
    <property type="term" value="F:DNA-binding transcription activator activity"/>
    <property type="evidence" value="ECO:0000318"/>
    <property type="project" value="GO_Central"/>
</dbReference>
<dbReference type="Proteomes" id="UP000007305">
    <property type="component" value="Chromosome 8"/>
</dbReference>
<dbReference type="InterPro" id="IPR004333">
    <property type="entry name" value="SBP_dom"/>
</dbReference>
<keyword evidence="8" id="KW-0539">Nucleus</keyword>
<evidence type="ECO:0000313" key="13">
    <source>
        <dbReference type="Proteomes" id="UP000007305"/>
    </source>
</evidence>
<gene>
    <name evidence="12" type="primary">sbp18</name>
</gene>
<dbReference type="AlphaFoldDB" id="A0A804QYX7"/>
<feature type="domain" description="SBP-type" evidence="11">
    <location>
        <begin position="78"/>
        <end position="155"/>
    </location>
</feature>
<evidence type="ECO:0000256" key="10">
    <source>
        <dbReference type="SAM" id="MobiDB-lite"/>
    </source>
</evidence>
<dbReference type="InterPro" id="IPR044817">
    <property type="entry name" value="SBP-like"/>
</dbReference>
<evidence type="ECO:0000256" key="4">
    <source>
        <dbReference type="ARBA" id="ARBA00022833"/>
    </source>
</evidence>
<evidence type="ECO:0000313" key="12">
    <source>
        <dbReference type="EnsemblPlants" id="Zm00001eb364360_P001"/>
    </source>
</evidence>
<dbReference type="PANTHER" id="PTHR31251:SF33">
    <property type="entry name" value="SQUAMOSA PROMOTER-BINDING-LIKE PROTEIN 16"/>
    <property type="match status" value="1"/>
</dbReference>
<keyword evidence="13" id="KW-1185">Reference proteome</keyword>
<dbReference type="Pfam" id="PF03110">
    <property type="entry name" value="SBP"/>
    <property type="match status" value="1"/>
</dbReference>
<keyword evidence="7" id="KW-0804">Transcription</keyword>
<keyword evidence="4" id="KW-0862">Zinc</keyword>
<feature type="compositionally biased region" description="Pro residues" evidence="10">
    <location>
        <begin position="51"/>
        <end position="63"/>
    </location>
</feature>
<reference evidence="13" key="1">
    <citation type="journal article" date="2009" name="Science">
        <title>The B73 maize genome: complexity, diversity, and dynamics.</title>
        <authorList>
            <person name="Schnable P.S."/>
            <person name="Ware D."/>
            <person name="Fulton R.S."/>
            <person name="Stein J.C."/>
            <person name="Wei F."/>
            <person name="Pasternak S."/>
            <person name="Liang C."/>
            <person name="Zhang J."/>
            <person name="Fulton L."/>
            <person name="Graves T.A."/>
            <person name="Minx P."/>
            <person name="Reily A.D."/>
            <person name="Courtney L."/>
            <person name="Kruchowski S.S."/>
            <person name="Tomlinson C."/>
            <person name="Strong C."/>
            <person name="Delehaunty K."/>
            <person name="Fronick C."/>
            <person name="Courtney B."/>
            <person name="Rock S.M."/>
            <person name="Belter E."/>
            <person name="Du F."/>
            <person name="Kim K."/>
            <person name="Abbott R.M."/>
            <person name="Cotton M."/>
            <person name="Levy A."/>
            <person name="Marchetto P."/>
            <person name="Ochoa K."/>
            <person name="Jackson S.M."/>
            <person name="Gillam B."/>
            <person name="Chen W."/>
            <person name="Yan L."/>
            <person name="Higginbotham J."/>
            <person name="Cardenas M."/>
            <person name="Waligorski J."/>
            <person name="Applebaum E."/>
            <person name="Phelps L."/>
            <person name="Falcone J."/>
            <person name="Kanchi K."/>
            <person name="Thane T."/>
            <person name="Scimone A."/>
            <person name="Thane N."/>
            <person name="Henke J."/>
            <person name="Wang T."/>
            <person name="Ruppert J."/>
            <person name="Shah N."/>
            <person name="Rotter K."/>
            <person name="Hodges J."/>
            <person name="Ingenthron E."/>
            <person name="Cordes M."/>
            <person name="Kohlberg S."/>
            <person name="Sgro J."/>
            <person name="Delgado B."/>
            <person name="Mead K."/>
            <person name="Chinwalla A."/>
            <person name="Leonard S."/>
            <person name="Crouse K."/>
            <person name="Collura K."/>
            <person name="Kudrna D."/>
            <person name="Currie J."/>
            <person name="He R."/>
            <person name="Angelova A."/>
            <person name="Rajasekar S."/>
            <person name="Mueller T."/>
            <person name="Lomeli R."/>
            <person name="Scara G."/>
            <person name="Ko A."/>
            <person name="Delaney K."/>
            <person name="Wissotski M."/>
            <person name="Lopez G."/>
            <person name="Campos D."/>
            <person name="Braidotti M."/>
            <person name="Ashley E."/>
            <person name="Golser W."/>
            <person name="Kim H."/>
            <person name="Lee S."/>
            <person name="Lin J."/>
            <person name="Dujmic Z."/>
            <person name="Kim W."/>
            <person name="Talag J."/>
            <person name="Zuccolo A."/>
            <person name="Fan C."/>
            <person name="Sebastian A."/>
            <person name="Kramer M."/>
            <person name="Spiegel L."/>
            <person name="Nascimento L."/>
            <person name="Zutavern T."/>
            <person name="Miller B."/>
            <person name="Ambroise C."/>
            <person name="Muller S."/>
            <person name="Spooner W."/>
            <person name="Narechania A."/>
            <person name="Ren L."/>
            <person name="Wei S."/>
            <person name="Kumari S."/>
            <person name="Faga B."/>
            <person name="Levy M.J."/>
            <person name="McMahan L."/>
            <person name="Van Buren P."/>
            <person name="Vaughn M.W."/>
            <person name="Ying K."/>
            <person name="Yeh C.-T."/>
            <person name="Emrich S.J."/>
            <person name="Jia Y."/>
            <person name="Kalyanaraman A."/>
            <person name="Hsia A.-P."/>
            <person name="Barbazuk W.B."/>
            <person name="Baucom R.S."/>
            <person name="Brutnell T.P."/>
            <person name="Carpita N.C."/>
            <person name="Chaparro C."/>
            <person name="Chia J.-M."/>
            <person name="Deragon J.-M."/>
            <person name="Estill J.C."/>
            <person name="Fu Y."/>
            <person name="Jeddeloh J.A."/>
            <person name="Han Y."/>
            <person name="Lee H."/>
            <person name="Li P."/>
            <person name="Lisch D.R."/>
            <person name="Liu S."/>
            <person name="Liu Z."/>
            <person name="Nagel D.H."/>
            <person name="McCann M.C."/>
            <person name="SanMiguel P."/>
            <person name="Myers A.M."/>
            <person name="Nettleton D."/>
            <person name="Nguyen J."/>
            <person name="Penning B.W."/>
            <person name="Ponnala L."/>
            <person name="Schneider K.L."/>
            <person name="Schwartz D.C."/>
            <person name="Sharma A."/>
            <person name="Soderlund C."/>
            <person name="Springer N.M."/>
            <person name="Sun Q."/>
            <person name="Wang H."/>
            <person name="Waterman M."/>
            <person name="Westerman R."/>
            <person name="Wolfgruber T.K."/>
            <person name="Yang L."/>
            <person name="Yu Y."/>
            <person name="Zhang L."/>
            <person name="Zhou S."/>
            <person name="Zhu Q."/>
            <person name="Bennetzen J.L."/>
            <person name="Dawe R.K."/>
            <person name="Jiang J."/>
            <person name="Jiang N."/>
            <person name="Presting G.G."/>
            <person name="Wessler S.R."/>
            <person name="Aluru S."/>
            <person name="Martienssen R.A."/>
            <person name="Clifton S.W."/>
            <person name="McCombie W.R."/>
            <person name="Wing R.A."/>
            <person name="Wilson R.K."/>
        </authorList>
    </citation>
    <scope>NUCLEOTIDE SEQUENCE [LARGE SCALE GENOMIC DNA]</scope>
    <source>
        <strain evidence="13">cv. B73</strain>
    </source>
</reference>
<dbReference type="PANTHER" id="PTHR31251">
    <property type="entry name" value="SQUAMOSA PROMOTER-BINDING-LIKE PROTEIN 4"/>
    <property type="match status" value="1"/>
</dbReference>
<feature type="region of interest" description="Disordered" evidence="10">
    <location>
        <begin position="255"/>
        <end position="287"/>
    </location>
</feature>
<dbReference type="PROSITE" id="PS51141">
    <property type="entry name" value="ZF_SBP"/>
    <property type="match status" value="1"/>
</dbReference>
<dbReference type="GO" id="GO:0005634">
    <property type="term" value="C:nucleus"/>
    <property type="evidence" value="ECO:0000318"/>
    <property type="project" value="GO_Central"/>
</dbReference>
<evidence type="ECO:0000256" key="6">
    <source>
        <dbReference type="ARBA" id="ARBA00023125"/>
    </source>
</evidence>
<evidence type="ECO:0000256" key="8">
    <source>
        <dbReference type="ARBA" id="ARBA00023242"/>
    </source>
</evidence>
<feature type="region of interest" description="Disordered" evidence="10">
    <location>
        <begin position="36"/>
        <end position="78"/>
    </location>
</feature>
<feature type="compositionally biased region" description="Basic residues" evidence="10">
    <location>
        <begin position="215"/>
        <end position="224"/>
    </location>
</feature>
<keyword evidence="2" id="KW-0479">Metal-binding</keyword>
<evidence type="ECO:0000256" key="7">
    <source>
        <dbReference type="ARBA" id="ARBA00023163"/>
    </source>
</evidence>
<dbReference type="EnsemblPlants" id="Zm00001eb364360_T001">
    <property type="protein sequence ID" value="Zm00001eb364360_P001"/>
    <property type="gene ID" value="Zm00001eb364360"/>
</dbReference>